<keyword evidence="7" id="KW-0012">Acyltransferase</keyword>
<feature type="transmembrane region" description="Helical" evidence="12">
    <location>
        <begin position="48"/>
        <end position="68"/>
    </location>
</feature>
<evidence type="ECO:0000313" key="13">
    <source>
        <dbReference type="EMBL" id="KAF2884011.1"/>
    </source>
</evidence>
<dbReference type="OrthoDB" id="5968863at2759"/>
<evidence type="ECO:0000313" key="14">
    <source>
        <dbReference type="Proteomes" id="UP000801492"/>
    </source>
</evidence>
<organism evidence="13 14">
    <name type="scientific">Ignelater luminosus</name>
    <name type="common">Cucubano</name>
    <name type="synonym">Pyrophorus luminosus</name>
    <dbReference type="NCBI Taxonomy" id="2038154"/>
    <lineage>
        <taxon>Eukaryota</taxon>
        <taxon>Metazoa</taxon>
        <taxon>Ecdysozoa</taxon>
        <taxon>Arthropoda</taxon>
        <taxon>Hexapoda</taxon>
        <taxon>Insecta</taxon>
        <taxon>Pterygota</taxon>
        <taxon>Neoptera</taxon>
        <taxon>Endopterygota</taxon>
        <taxon>Coleoptera</taxon>
        <taxon>Polyphaga</taxon>
        <taxon>Elateriformia</taxon>
        <taxon>Elateroidea</taxon>
        <taxon>Elateridae</taxon>
        <taxon>Agrypninae</taxon>
        <taxon>Pyrophorini</taxon>
        <taxon>Ignelater</taxon>
    </lineage>
</organism>
<dbReference type="GO" id="GO:0030258">
    <property type="term" value="P:lipid modification"/>
    <property type="evidence" value="ECO:0007669"/>
    <property type="project" value="TreeGrafter"/>
</dbReference>
<keyword evidence="2" id="KW-0808">Transferase</keyword>
<evidence type="ECO:0000256" key="9">
    <source>
        <dbReference type="ARBA" id="ARBA00038867"/>
    </source>
</evidence>
<dbReference type="PANTHER" id="PTHR13906:SF12">
    <property type="entry name" value="PROTEIN-SERINE O-PALMITOLEOYLTRANSFERASE PORCUPINE"/>
    <property type="match status" value="1"/>
</dbReference>
<comment type="catalytic activity">
    <reaction evidence="11">
        <text>[Wnt protein]-L-serine + (9Z)-hexadecenoyl-CoA = [Wnt protein]-O-(9Z)-hexadecenoyl-L-serine + CoA</text>
        <dbReference type="Rhea" id="RHEA:45336"/>
        <dbReference type="Rhea" id="RHEA-COMP:11170"/>
        <dbReference type="Rhea" id="RHEA-COMP:11171"/>
        <dbReference type="ChEBI" id="CHEBI:29999"/>
        <dbReference type="ChEBI" id="CHEBI:57287"/>
        <dbReference type="ChEBI" id="CHEBI:61540"/>
        <dbReference type="ChEBI" id="CHEBI:85189"/>
        <dbReference type="EC" id="2.3.1.250"/>
    </reaction>
</comment>
<feature type="transmembrane region" description="Helical" evidence="12">
    <location>
        <begin position="155"/>
        <end position="176"/>
    </location>
</feature>
<dbReference type="GO" id="GO:0016020">
    <property type="term" value="C:membrane"/>
    <property type="evidence" value="ECO:0007669"/>
    <property type="project" value="UniProtKB-SubCell"/>
</dbReference>
<evidence type="ECO:0000256" key="1">
    <source>
        <dbReference type="ARBA" id="ARBA00004141"/>
    </source>
</evidence>
<dbReference type="Pfam" id="PF03062">
    <property type="entry name" value="MBOAT"/>
    <property type="match status" value="1"/>
</dbReference>
<dbReference type="Proteomes" id="UP000801492">
    <property type="component" value="Unassembled WGS sequence"/>
</dbReference>
<evidence type="ECO:0000256" key="12">
    <source>
        <dbReference type="SAM" id="Phobius"/>
    </source>
</evidence>
<comment type="similarity">
    <text evidence="8">Belongs to the membrane-bound acyltransferase family. Porcupine subfamily.</text>
</comment>
<keyword evidence="14" id="KW-1185">Reference proteome</keyword>
<comment type="subcellular location">
    <subcellularLocation>
        <location evidence="1">Membrane</location>
        <topology evidence="1">Multi-pass membrane protein</topology>
    </subcellularLocation>
</comment>
<proteinExistence type="inferred from homology"/>
<dbReference type="GO" id="GO:0017147">
    <property type="term" value="F:Wnt-protein binding"/>
    <property type="evidence" value="ECO:0007669"/>
    <property type="project" value="TreeGrafter"/>
</dbReference>
<dbReference type="AlphaFoldDB" id="A0A8K0G2V5"/>
<name>A0A8K0G2V5_IGNLU</name>
<dbReference type="GO" id="GO:0061355">
    <property type="term" value="P:Wnt protein secretion"/>
    <property type="evidence" value="ECO:0007669"/>
    <property type="project" value="TreeGrafter"/>
</dbReference>
<feature type="transmembrane region" description="Helical" evidence="12">
    <location>
        <begin position="379"/>
        <end position="401"/>
    </location>
</feature>
<accession>A0A8K0G2V5</accession>
<sequence length="439" mass="51152">MDEYYEFEEQTASEVWNNCVIPSLADIFPKIRDIFVCNILFNLVTQTVVLPSIIFHSVSIGGGIYLLYTIVKENIWHFLLFLLCIYVFMYIIHYINIRFGMNVTGIVCILYLLLCEFYNHDQQSWMQVRGLFMIGAMKIISLSFDLQHGMEFPSIVAFFGYTCCPANSIFGPWIPFKEYLLVRQYPNKKNYKWVLRIVSATLISLFFLTVSNCWGSYFIPDDAYKWFLGYRQAQSFRTSHYFISYISEATMVAAGYNDEKHRSVDGTWGYQVTKPLDIEIPTSLVSVVISWNIPMHRFLKKYVYRASLEYGHFKAITITYFVSSLLHGFNIEIAAVLLTIGFYSYIQLKFQDKLSTQVNACLRVRPCKSCQHKYKRNSIIARLLLILFSLLTILNLIYLGVLMDSIGYVDSPSVYKKWSNLDFLCHWIMSGLHVYTIVN</sequence>
<evidence type="ECO:0000256" key="7">
    <source>
        <dbReference type="ARBA" id="ARBA00023315"/>
    </source>
</evidence>
<dbReference type="EC" id="2.3.1.250" evidence="9"/>
<evidence type="ECO:0000256" key="5">
    <source>
        <dbReference type="ARBA" id="ARBA00022989"/>
    </source>
</evidence>
<evidence type="ECO:0000256" key="3">
    <source>
        <dbReference type="ARBA" id="ARBA00022687"/>
    </source>
</evidence>
<keyword evidence="6 12" id="KW-0472">Membrane</keyword>
<evidence type="ECO:0000256" key="11">
    <source>
        <dbReference type="ARBA" id="ARBA00047978"/>
    </source>
</evidence>
<comment type="caution">
    <text evidence="13">The sequence shown here is derived from an EMBL/GenBank/DDBJ whole genome shotgun (WGS) entry which is preliminary data.</text>
</comment>
<gene>
    <name evidence="13" type="ORF">ILUMI_22129</name>
</gene>
<evidence type="ECO:0000256" key="6">
    <source>
        <dbReference type="ARBA" id="ARBA00023136"/>
    </source>
</evidence>
<feature type="transmembrane region" description="Helical" evidence="12">
    <location>
        <begin position="99"/>
        <end position="118"/>
    </location>
</feature>
<feature type="transmembrane region" description="Helical" evidence="12">
    <location>
        <begin position="130"/>
        <end position="149"/>
    </location>
</feature>
<evidence type="ECO:0000256" key="10">
    <source>
        <dbReference type="ARBA" id="ARBA00040371"/>
    </source>
</evidence>
<dbReference type="PANTHER" id="PTHR13906">
    <property type="entry name" value="PORCUPINE"/>
    <property type="match status" value="1"/>
</dbReference>
<dbReference type="GO" id="GO:1990698">
    <property type="term" value="F:palmitoleoyltransferase activity"/>
    <property type="evidence" value="ECO:0007669"/>
    <property type="project" value="UniProtKB-EC"/>
</dbReference>
<feature type="transmembrane region" description="Helical" evidence="12">
    <location>
        <begin position="75"/>
        <end position="93"/>
    </location>
</feature>
<dbReference type="GO" id="GO:0005783">
    <property type="term" value="C:endoplasmic reticulum"/>
    <property type="evidence" value="ECO:0007669"/>
    <property type="project" value="TreeGrafter"/>
</dbReference>
<evidence type="ECO:0000256" key="4">
    <source>
        <dbReference type="ARBA" id="ARBA00022692"/>
    </source>
</evidence>
<dbReference type="InterPro" id="IPR004299">
    <property type="entry name" value="MBOAT_fam"/>
</dbReference>
<evidence type="ECO:0000256" key="8">
    <source>
        <dbReference type="ARBA" id="ARBA00038269"/>
    </source>
</evidence>
<keyword evidence="5 12" id="KW-1133">Transmembrane helix</keyword>
<protein>
    <recommendedName>
        <fullName evidence="10">Protein-serine O-palmitoleoyltransferase porcupine</fullName>
        <ecNumber evidence="9">2.3.1.250</ecNumber>
    </recommendedName>
</protein>
<keyword evidence="4 12" id="KW-0812">Transmembrane</keyword>
<dbReference type="EMBL" id="VTPC01090244">
    <property type="protein sequence ID" value="KAF2884011.1"/>
    <property type="molecule type" value="Genomic_DNA"/>
</dbReference>
<dbReference type="GO" id="GO:0016055">
    <property type="term" value="P:Wnt signaling pathway"/>
    <property type="evidence" value="ECO:0007669"/>
    <property type="project" value="UniProtKB-KW"/>
</dbReference>
<dbReference type="InterPro" id="IPR049941">
    <property type="entry name" value="LPLAT_7/PORCN-like"/>
</dbReference>
<reference evidence="13" key="1">
    <citation type="submission" date="2019-08" db="EMBL/GenBank/DDBJ databases">
        <title>The genome of the North American firefly Photinus pyralis.</title>
        <authorList>
            <consortium name="Photinus pyralis genome working group"/>
            <person name="Fallon T.R."/>
            <person name="Sander Lower S.E."/>
            <person name="Weng J.-K."/>
        </authorList>
    </citation>
    <scope>NUCLEOTIDE SEQUENCE</scope>
    <source>
        <strain evidence="13">TRF0915ILg1</strain>
        <tissue evidence="13">Whole body</tissue>
    </source>
</reference>
<keyword evidence="3" id="KW-0879">Wnt signaling pathway</keyword>
<feature type="transmembrane region" description="Helical" evidence="12">
    <location>
        <begin position="328"/>
        <end position="346"/>
    </location>
</feature>
<feature type="transmembrane region" description="Helical" evidence="12">
    <location>
        <begin position="197"/>
        <end position="219"/>
    </location>
</feature>
<evidence type="ECO:0000256" key="2">
    <source>
        <dbReference type="ARBA" id="ARBA00022679"/>
    </source>
</evidence>